<keyword evidence="3" id="KW-1185">Reference proteome</keyword>
<accession>A0A1B9F535</accession>
<dbReference type="STRING" id="1156395.DBT_1656"/>
<dbReference type="InterPro" id="IPR014925">
    <property type="entry name" value="CGGC_dom"/>
</dbReference>
<comment type="caution">
    <text evidence="2">The sequence shown here is derived from an EMBL/GenBank/DDBJ whole genome shotgun (WGS) entry which is preliminary data.</text>
</comment>
<evidence type="ECO:0000259" key="1">
    <source>
        <dbReference type="SMART" id="SM01078"/>
    </source>
</evidence>
<dbReference type="SMART" id="SM01078">
    <property type="entry name" value="CGGC"/>
    <property type="match status" value="1"/>
</dbReference>
<dbReference type="OrthoDB" id="9789971at2"/>
<proteinExistence type="predicted"/>
<dbReference type="Pfam" id="PF08821">
    <property type="entry name" value="CGGC"/>
    <property type="match status" value="1"/>
</dbReference>
<dbReference type="EMBL" id="MAGO01000008">
    <property type="protein sequence ID" value="OCC14861.1"/>
    <property type="molecule type" value="Genomic_DNA"/>
</dbReference>
<protein>
    <recommendedName>
        <fullName evidence="1">CGGC domain-containing protein</fullName>
    </recommendedName>
</protein>
<evidence type="ECO:0000313" key="2">
    <source>
        <dbReference type="EMBL" id="OCC14861.1"/>
    </source>
</evidence>
<name>A0A1B9F535_9BACT</name>
<organism evidence="2 3">
    <name type="scientific">Dissulfuribacter thermophilus</name>
    <dbReference type="NCBI Taxonomy" id="1156395"/>
    <lineage>
        <taxon>Bacteria</taxon>
        <taxon>Pseudomonadati</taxon>
        <taxon>Thermodesulfobacteriota</taxon>
        <taxon>Dissulfuribacteria</taxon>
        <taxon>Dissulfuribacterales</taxon>
        <taxon>Dissulfuribacteraceae</taxon>
        <taxon>Dissulfuribacter</taxon>
    </lineage>
</organism>
<gene>
    <name evidence="2" type="ORF">DBT_1656</name>
</gene>
<dbReference type="AlphaFoldDB" id="A0A1B9F535"/>
<dbReference type="RefSeq" id="WP_067618840.1">
    <property type="nucleotide sequence ID" value="NZ_MAGO01000008.1"/>
</dbReference>
<dbReference type="Proteomes" id="UP000093080">
    <property type="component" value="Unassembled WGS sequence"/>
</dbReference>
<reference evidence="2 3" key="1">
    <citation type="submission" date="2016-06" db="EMBL/GenBank/DDBJ databases">
        <title>Respiratory ammonification of nitrate coupled to the oxidation of elemental sulfur in deep-sea autotrophic thermophilic bacteria.</title>
        <authorList>
            <person name="Slobodkina G.B."/>
            <person name="Mardanov A.V."/>
            <person name="Ravin N.V."/>
            <person name="Frolova A.A."/>
            <person name="Viryasiv M.B."/>
            <person name="Chernyh N.A."/>
            <person name="Bonch-Osmolovskaya E.A."/>
            <person name="Slobodkin A.I."/>
        </authorList>
    </citation>
    <scope>NUCLEOTIDE SEQUENCE [LARGE SCALE GENOMIC DNA]</scope>
    <source>
        <strain evidence="2 3">S69</strain>
    </source>
</reference>
<evidence type="ECO:0000313" key="3">
    <source>
        <dbReference type="Proteomes" id="UP000093080"/>
    </source>
</evidence>
<feature type="domain" description="CGGC" evidence="1">
    <location>
        <begin position="3"/>
        <end position="112"/>
    </location>
</feature>
<sequence>MPRVLIVGCGSYMRDSYDCPSDWKCLTAAAEKRGAFKDYDDEVKVVGFLRCSCPGRALINNVGATKKRTDFDVIHLTNCITKAVPLCKNHNLEELPKLLEEKTGLKVVVGTHDFA</sequence>